<reference evidence="1 2" key="1">
    <citation type="submission" date="2016-09" db="EMBL/GenBank/DDBJ databases">
        <title>Complete genome of Desulfosporosinus sp. OL.</title>
        <authorList>
            <person name="Mardanov A."/>
            <person name="Beletsky A."/>
            <person name="Panova A."/>
            <person name="Karnachuk O."/>
            <person name="Ravin N."/>
        </authorList>
    </citation>
    <scope>NUCLEOTIDE SEQUENCE [LARGE SCALE GENOMIC DNA]</scope>
    <source>
        <strain evidence="1 2">OL</strain>
    </source>
</reference>
<comment type="caution">
    <text evidence="1">The sequence shown here is derived from an EMBL/GenBank/DDBJ whole genome shotgun (WGS) entry which is preliminary data.</text>
</comment>
<sequence>MSLFRNRGYGGVIYAVGKNGTMVTGVWFNIDWISFYNSS</sequence>
<evidence type="ECO:0000313" key="2">
    <source>
        <dbReference type="Proteomes" id="UP000186102"/>
    </source>
</evidence>
<dbReference type="AlphaFoldDB" id="A0A1Q8QLE4"/>
<dbReference type="Proteomes" id="UP000186102">
    <property type="component" value="Unassembled WGS sequence"/>
</dbReference>
<evidence type="ECO:0000313" key="1">
    <source>
        <dbReference type="EMBL" id="OLN28159.1"/>
    </source>
</evidence>
<gene>
    <name evidence="1" type="ORF">DSOL_4190</name>
</gene>
<protein>
    <submittedName>
        <fullName evidence="1">Uncharacterized protein</fullName>
    </submittedName>
</protein>
<dbReference type="EMBL" id="MLBF01000046">
    <property type="protein sequence ID" value="OLN28159.1"/>
    <property type="molecule type" value="Genomic_DNA"/>
</dbReference>
<proteinExistence type="predicted"/>
<organism evidence="1 2">
    <name type="scientific">Desulfosporosinus metallidurans</name>
    <dbReference type="NCBI Taxonomy" id="1888891"/>
    <lineage>
        <taxon>Bacteria</taxon>
        <taxon>Bacillati</taxon>
        <taxon>Bacillota</taxon>
        <taxon>Clostridia</taxon>
        <taxon>Eubacteriales</taxon>
        <taxon>Desulfitobacteriaceae</taxon>
        <taxon>Desulfosporosinus</taxon>
    </lineage>
</organism>
<dbReference type="STRING" id="1888891.DSOL_4190"/>
<keyword evidence="2" id="KW-1185">Reference proteome</keyword>
<name>A0A1Q8QLE4_9FIRM</name>
<accession>A0A1Q8QLE4</accession>